<name>A0ABU6U463_9FABA</name>
<accession>A0ABU6U463</accession>
<organism evidence="1 2">
    <name type="scientific">Stylosanthes scabra</name>
    <dbReference type="NCBI Taxonomy" id="79078"/>
    <lineage>
        <taxon>Eukaryota</taxon>
        <taxon>Viridiplantae</taxon>
        <taxon>Streptophyta</taxon>
        <taxon>Embryophyta</taxon>
        <taxon>Tracheophyta</taxon>
        <taxon>Spermatophyta</taxon>
        <taxon>Magnoliopsida</taxon>
        <taxon>eudicotyledons</taxon>
        <taxon>Gunneridae</taxon>
        <taxon>Pentapetalae</taxon>
        <taxon>rosids</taxon>
        <taxon>fabids</taxon>
        <taxon>Fabales</taxon>
        <taxon>Fabaceae</taxon>
        <taxon>Papilionoideae</taxon>
        <taxon>50 kb inversion clade</taxon>
        <taxon>dalbergioids sensu lato</taxon>
        <taxon>Dalbergieae</taxon>
        <taxon>Pterocarpus clade</taxon>
        <taxon>Stylosanthes</taxon>
    </lineage>
</organism>
<dbReference type="Proteomes" id="UP001341840">
    <property type="component" value="Unassembled WGS sequence"/>
</dbReference>
<evidence type="ECO:0000313" key="2">
    <source>
        <dbReference type="Proteomes" id="UP001341840"/>
    </source>
</evidence>
<evidence type="ECO:0000313" key="1">
    <source>
        <dbReference type="EMBL" id="MED6155956.1"/>
    </source>
</evidence>
<proteinExistence type="predicted"/>
<dbReference type="EMBL" id="JASCZI010120853">
    <property type="protein sequence ID" value="MED6155956.1"/>
    <property type="molecule type" value="Genomic_DNA"/>
</dbReference>
<comment type="caution">
    <text evidence="1">The sequence shown here is derived from an EMBL/GenBank/DDBJ whole genome shotgun (WGS) entry which is preliminary data.</text>
</comment>
<sequence>MSYDGKWITHLFTWMSSICHQNYLLQLLISSQSINPYLKFAASTLIFTIWQDSFLQDCELIESREGKIGYAALNWRIRRYSTCFCCEVFITSKGSRTLPSNTLVLQADQRARIQLQIKL</sequence>
<reference evidence="1 2" key="1">
    <citation type="journal article" date="2023" name="Plants (Basel)">
        <title>Bridging the Gap: Combining Genomics and Transcriptomics Approaches to Understand Stylosanthes scabra, an Orphan Legume from the Brazilian Caatinga.</title>
        <authorList>
            <person name="Ferreira-Neto J.R.C."/>
            <person name="da Silva M.D."/>
            <person name="Binneck E."/>
            <person name="de Melo N.F."/>
            <person name="da Silva R.H."/>
            <person name="de Melo A.L.T.M."/>
            <person name="Pandolfi V."/>
            <person name="Bustamante F.O."/>
            <person name="Brasileiro-Vidal A.C."/>
            <person name="Benko-Iseppon A.M."/>
        </authorList>
    </citation>
    <scope>NUCLEOTIDE SEQUENCE [LARGE SCALE GENOMIC DNA]</scope>
    <source>
        <tissue evidence="1">Leaves</tissue>
    </source>
</reference>
<protein>
    <submittedName>
        <fullName evidence="1">Uncharacterized protein</fullName>
    </submittedName>
</protein>
<gene>
    <name evidence="1" type="ORF">PIB30_010303</name>
</gene>
<keyword evidence="2" id="KW-1185">Reference proteome</keyword>